<name>H8KQP0_SOLCM</name>
<reference evidence="1" key="1">
    <citation type="submission" date="2012-02" db="EMBL/GenBank/DDBJ databases">
        <title>The complete genome of Solitalea canadensis DSM 3403.</title>
        <authorList>
            <consortium name="US DOE Joint Genome Institute (JGI-PGF)"/>
            <person name="Lucas S."/>
            <person name="Copeland A."/>
            <person name="Lapidus A."/>
            <person name="Glavina del Rio T."/>
            <person name="Dalin E."/>
            <person name="Tice H."/>
            <person name="Bruce D."/>
            <person name="Goodwin L."/>
            <person name="Pitluck S."/>
            <person name="Peters L."/>
            <person name="Ovchinnikova G."/>
            <person name="Lu M."/>
            <person name="Kyrpides N."/>
            <person name="Mavromatis K."/>
            <person name="Ivanova N."/>
            <person name="Brettin T."/>
            <person name="Detter J.C."/>
            <person name="Han C."/>
            <person name="Larimer F."/>
            <person name="Land M."/>
            <person name="Hauser L."/>
            <person name="Markowitz V."/>
            <person name="Cheng J.-F."/>
            <person name="Hugenholtz P."/>
            <person name="Woyke T."/>
            <person name="Wu D."/>
            <person name="Spring S."/>
            <person name="Schroeder M."/>
            <person name="Kopitz M."/>
            <person name="Brambilla E."/>
            <person name="Klenk H.-P."/>
            <person name="Eisen J.A."/>
        </authorList>
    </citation>
    <scope>NUCLEOTIDE SEQUENCE</scope>
    <source>
        <strain evidence="1">DSM 3403</strain>
    </source>
</reference>
<dbReference type="RefSeq" id="WP_014680005.1">
    <property type="nucleotide sequence ID" value="NC_017770.1"/>
</dbReference>
<evidence type="ECO:0000313" key="2">
    <source>
        <dbReference type="Proteomes" id="UP000007590"/>
    </source>
</evidence>
<keyword evidence="2" id="KW-1185">Reference proteome</keyword>
<dbReference type="Proteomes" id="UP000007590">
    <property type="component" value="Chromosome"/>
</dbReference>
<dbReference type="EMBL" id="CP003349">
    <property type="protein sequence ID" value="AFD06778.1"/>
    <property type="molecule type" value="Genomic_DNA"/>
</dbReference>
<protein>
    <submittedName>
        <fullName evidence="1">Uncharacterized protein</fullName>
    </submittedName>
</protein>
<dbReference type="KEGG" id="scn:Solca_1712"/>
<organism evidence="1 2">
    <name type="scientific">Solitalea canadensis (strain ATCC 29591 / DSM 3403 / JCM 21819 / LMG 8368 / NBRC 15130 / NCIMB 12057 / USAM 9D)</name>
    <name type="common">Flexibacter canadensis</name>
    <dbReference type="NCBI Taxonomy" id="929556"/>
    <lineage>
        <taxon>Bacteria</taxon>
        <taxon>Pseudomonadati</taxon>
        <taxon>Bacteroidota</taxon>
        <taxon>Sphingobacteriia</taxon>
        <taxon>Sphingobacteriales</taxon>
        <taxon>Sphingobacteriaceae</taxon>
        <taxon>Solitalea</taxon>
    </lineage>
</organism>
<dbReference type="AlphaFoldDB" id="H8KQP0"/>
<gene>
    <name evidence="1" type="ordered locus">Solca_1712</name>
</gene>
<accession>H8KQP0</accession>
<proteinExistence type="predicted"/>
<dbReference type="HOGENOM" id="CLU_145302_0_0_10"/>
<dbReference type="OrthoDB" id="680366at2"/>
<dbReference type="eggNOG" id="ENOG503151T">
    <property type="taxonomic scope" value="Bacteria"/>
</dbReference>
<sequence length="129" mass="15095">MNGTKQATDLHDEIAEWKNMVSLVRDELKGFNNSLQEVAKKSTSNDVKPFIEHFQNQFIRQNEVSDELFHDLKQVDKAVKLKAEGVEESEVDHLIENDQAALRDRTDSYQRIFNELKSEYNNFLTKHKN</sequence>
<evidence type="ECO:0000313" key="1">
    <source>
        <dbReference type="EMBL" id="AFD06778.1"/>
    </source>
</evidence>
<dbReference type="STRING" id="929556.Solca_1712"/>